<feature type="coiled-coil region" evidence="1">
    <location>
        <begin position="40"/>
        <end position="88"/>
    </location>
</feature>
<feature type="region of interest" description="Disordered" evidence="2">
    <location>
        <begin position="1"/>
        <end position="22"/>
    </location>
</feature>
<dbReference type="VEuPathDB" id="TrichDB:TRFO_15432"/>
<dbReference type="EMBL" id="MLAK01000404">
    <property type="protein sequence ID" value="OHT14268.1"/>
    <property type="molecule type" value="Genomic_DNA"/>
</dbReference>
<feature type="region of interest" description="Disordered" evidence="2">
    <location>
        <begin position="267"/>
        <end position="288"/>
    </location>
</feature>
<evidence type="ECO:0000313" key="4">
    <source>
        <dbReference type="Proteomes" id="UP000179807"/>
    </source>
</evidence>
<evidence type="ECO:0000256" key="1">
    <source>
        <dbReference type="SAM" id="Coils"/>
    </source>
</evidence>
<feature type="coiled-coil region" evidence="1">
    <location>
        <begin position="410"/>
        <end position="472"/>
    </location>
</feature>
<dbReference type="GeneID" id="94833084"/>
<feature type="compositionally biased region" description="Polar residues" evidence="2">
    <location>
        <begin position="1"/>
        <end position="10"/>
    </location>
</feature>
<feature type="compositionally biased region" description="Basic and acidic residues" evidence="2">
    <location>
        <begin position="359"/>
        <end position="368"/>
    </location>
</feature>
<name>A0A1J4KX36_9EUKA</name>
<organism evidence="3 4">
    <name type="scientific">Tritrichomonas foetus</name>
    <dbReference type="NCBI Taxonomy" id="1144522"/>
    <lineage>
        <taxon>Eukaryota</taxon>
        <taxon>Metamonada</taxon>
        <taxon>Parabasalia</taxon>
        <taxon>Tritrichomonadida</taxon>
        <taxon>Tritrichomonadidae</taxon>
        <taxon>Tritrichomonas</taxon>
    </lineage>
</organism>
<sequence length="478" mass="56288">MSSNYQNSLLSEYEEEEEEYIDSHEQDRQTLIRQIDDFYISSLEQARQKLITQRDRLHRKCEDLKKDLEDNEQAVNDYETERDSLLKVCSDDAMVTGDFFHRMKAYEYREAQFNGELKGLIQASKSLTEQIKLQEKRNQRLQKKLDSQLANLPDGALIPDFYGEEEDSQSYEIQRAIRLRRLEGSQSLKALQAELDQLEDETVKMKNECENLRDIIRDKSARLQTIPSETIDKLADQRHEIENEIELKKKQLKQLLIDEKKLNATKNNDNEKERLKAEKMENSDPWESERKGLVDAIAHAHAEFQDLCNQLNIDPDNLPEQRSAYGDKRPPSQLSINESKRSRAPSSLSESRRNARRRLRDDESDARSRISQKSCFGSEKVRYTQKLLRNALKKELDSLEDDNNPINIAIQIEERYRNELDDQLENIEMAIEQINSFEKETFENSSDVDQDNIMWQQRMDVLQNEYLELRAELRDSKV</sequence>
<comment type="caution">
    <text evidence="3">The sequence shown here is derived from an EMBL/GenBank/DDBJ whole genome shotgun (WGS) entry which is preliminary data.</text>
</comment>
<dbReference type="OrthoDB" id="10683970at2759"/>
<evidence type="ECO:0000313" key="3">
    <source>
        <dbReference type="EMBL" id="OHT14268.1"/>
    </source>
</evidence>
<keyword evidence="1" id="KW-0175">Coiled coil</keyword>
<accession>A0A1J4KX36</accession>
<gene>
    <name evidence="3" type="ORF">TRFO_15432</name>
</gene>
<feature type="coiled-coil region" evidence="1">
    <location>
        <begin position="117"/>
        <end position="151"/>
    </location>
</feature>
<dbReference type="AlphaFoldDB" id="A0A1J4KX36"/>
<proteinExistence type="predicted"/>
<evidence type="ECO:0000256" key="2">
    <source>
        <dbReference type="SAM" id="MobiDB-lite"/>
    </source>
</evidence>
<feature type="region of interest" description="Disordered" evidence="2">
    <location>
        <begin position="312"/>
        <end position="371"/>
    </location>
</feature>
<dbReference type="Proteomes" id="UP000179807">
    <property type="component" value="Unassembled WGS sequence"/>
</dbReference>
<dbReference type="RefSeq" id="XP_068367404.1">
    <property type="nucleotide sequence ID" value="XM_068498380.1"/>
</dbReference>
<protein>
    <submittedName>
        <fullName evidence="3">Uncharacterized protein</fullName>
    </submittedName>
</protein>
<keyword evidence="4" id="KW-1185">Reference proteome</keyword>
<reference evidence="3" key="1">
    <citation type="submission" date="2016-10" db="EMBL/GenBank/DDBJ databases">
        <authorList>
            <person name="Benchimol M."/>
            <person name="Almeida L.G."/>
            <person name="Vasconcelos A.T."/>
            <person name="Perreira-Neves A."/>
            <person name="Rosa I.A."/>
            <person name="Tasca T."/>
            <person name="Bogo M.R."/>
            <person name="de Souza W."/>
        </authorList>
    </citation>
    <scope>NUCLEOTIDE SEQUENCE [LARGE SCALE GENOMIC DNA]</scope>
    <source>
        <strain evidence="3">K</strain>
    </source>
</reference>